<organism evidence="2 3">
    <name type="scientific">Pleuronectes platessa</name>
    <name type="common">European plaice</name>
    <dbReference type="NCBI Taxonomy" id="8262"/>
    <lineage>
        <taxon>Eukaryota</taxon>
        <taxon>Metazoa</taxon>
        <taxon>Chordata</taxon>
        <taxon>Craniata</taxon>
        <taxon>Vertebrata</taxon>
        <taxon>Euteleostomi</taxon>
        <taxon>Actinopterygii</taxon>
        <taxon>Neopterygii</taxon>
        <taxon>Teleostei</taxon>
        <taxon>Neoteleostei</taxon>
        <taxon>Acanthomorphata</taxon>
        <taxon>Carangaria</taxon>
        <taxon>Pleuronectiformes</taxon>
        <taxon>Pleuronectoidei</taxon>
        <taxon>Pleuronectidae</taxon>
        <taxon>Pleuronectes</taxon>
    </lineage>
</organism>
<dbReference type="Proteomes" id="UP001153269">
    <property type="component" value="Unassembled WGS sequence"/>
</dbReference>
<evidence type="ECO:0000256" key="1">
    <source>
        <dbReference type="SAM" id="MobiDB-lite"/>
    </source>
</evidence>
<evidence type="ECO:0000313" key="3">
    <source>
        <dbReference type="Proteomes" id="UP001153269"/>
    </source>
</evidence>
<dbReference type="EMBL" id="CADEAL010000110">
    <property type="protein sequence ID" value="CAB1414503.1"/>
    <property type="molecule type" value="Genomic_DNA"/>
</dbReference>
<feature type="compositionally biased region" description="Low complexity" evidence="1">
    <location>
        <begin position="42"/>
        <end position="53"/>
    </location>
</feature>
<feature type="region of interest" description="Disordered" evidence="1">
    <location>
        <begin position="1"/>
        <end position="99"/>
    </location>
</feature>
<feature type="compositionally biased region" description="Basic and acidic residues" evidence="1">
    <location>
        <begin position="1"/>
        <end position="16"/>
    </location>
</feature>
<reference evidence="2" key="1">
    <citation type="submission" date="2020-03" db="EMBL/GenBank/DDBJ databases">
        <authorList>
            <person name="Weist P."/>
        </authorList>
    </citation>
    <scope>NUCLEOTIDE SEQUENCE</scope>
</reference>
<sequence>MIITEHPSRAFSKPETKSWIATVCSPKTRTKTTSKERPPPWSSSLQSSVFTTSAPRKPRPKLEPENHRELHSAAASAPVRPACQNGGGQACRCDYPPAT</sequence>
<gene>
    <name evidence="2" type="ORF">PLEPLA_LOCUS2212</name>
</gene>
<protein>
    <submittedName>
        <fullName evidence="2">Uncharacterized protein</fullName>
    </submittedName>
</protein>
<name>A0A9N7TM06_PLEPL</name>
<accession>A0A9N7TM06</accession>
<proteinExistence type="predicted"/>
<comment type="caution">
    <text evidence="2">The sequence shown here is derived from an EMBL/GenBank/DDBJ whole genome shotgun (WGS) entry which is preliminary data.</text>
</comment>
<dbReference type="AlphaFoldDB" id="A0A9N7TM06"/>
<evidence type="ECO:0000313" key="2">
    <source>
        <dbReference type="EMBL" id="CAB1414503.1"/>
    </source>
</evidence>
<keyword evidence="3" id="KW-1185">Reference proteome</keyword>
<feature type="compositionally biased region" description="Basic and acidic residues" evidence="1">
    <location>
        <begin position="60"/>
        <end position="71"/>
    </location>
</feature>